<evidence type="ECO:0000313" key="2">
    <source>
        <dbReference type="EMBL" id="KAD5507773.1"/>
    </source>
</evidence>
<sequence length="94" mass="10594">MQQGSPEKLKNVRPTRLHWYGYGTGVRVQHGNEKRQNSKIQETGTAMPLTPPRLSMVTGLLLVCSTPPRLQHAEPENDCYTSSAPARRRLVGRR</sequence>
<feature type="region of interest" description="Disordered" evidence="1">
    <location>
        <begin position="71"/>
        <end position="94"/>
    </location>
</feature>
<keyword evidence="3" id="KW-1185">Reference proteome</keyword>
<dbReference type="Proteomes" id="UP000326396">
    <property type="component" value="Linkage Group LG16"/>
</dbReference>
<dbReference type="EMBL" id="SZYD01000008">
    <property type="protein sequence ID" value="KAD5507773.1"/>
    <property type="molecule type" value="Genomic_DNA"/>
</dbReference>
<reference evidence="2 3" key="1">
    <citation type="submission" date="2019-05" db="EMBL/GenBank/DDBJ databases">
        <title>Mikania micrantha, genome provides insights into the molecular mechanism of rapid growth.</title>
        <authorList>
            <person name="Liu B."/>
        </authorList>
    </citation>
    <scope>NUCLEOTIDE SEQUENCE [LARGE SCALE GENOMIC DNA]</scope>
    <source>
        <strain evidence="2">NLD-2019</strain>
        <tissue evidence="2">Leaf</tissue>
    </source>
</reference>
<name>A0A5N6NYA8_9ASTR</name>
<protein>
    <submittedName>
        <fullName evidence="2">Uncharacterized protein</fullName>
    </submittedName>
</protein>
<evidence type="ECO:0000256" key="1">
    <source>
        <dbReference type="SAM" id="MobiDB-lite"/>
    </source>
</evidence>
<comment type="caution">
    <text evidence="2">The sequence shown here is derived from an EMBL/GenBank/DDBJ whole genome shotgun (WGS) entry which is preliminary data.</text>
</comment>
<organism evidence="2 3">
    <name type="scientific">Mikania micrantha</name>
    <name type="common">bitter vine</name>
    <dbReference type="NCBI Taxonomy" id="192012"/>
    <lineage>
        <taxon>Eukaryota</taxon>
        <taxon>Viridiplantae</taxon>
        <taxon>Streptophyta</taxon>
        <taxon>Embryophyta</taxon>
        <taxon>Tracheophyta</taxon>
        <taxon>Spermatophyta</taxon>
        <taxon>Magnoliopsida</taxon>
        <taxon>eudicotyledons</taxon>
        <taxon>Gunneridae</taxon>
        <taxon>Pentapetalae</taxon>
        <taxon>asterids</taxon>
        <taxon>campanulids</taxon>
        <taxon>Asterales</taxon>
        <taxon>Asteraceae</taxon>
        <taxon>Asteroideae</taxon>
        <taxon>Heliantheae alliance</taxon>
        <taxon>Eupatorieae</taxon>
        <taxon>Mikania</taxon>
    </lineage>
</organism>
<gene>
    <name evidence="2" type="ORF">E3N88_15476</name>
</gene>
<feature type="region of interest" description="Disordered" evidence="1">
    <location>
        <begin position="31"/>
        <end position="51"/>
    </location>
</feature>
<evidence type="ECO:0000313" key="3">
    <source>
        <dbReference type="Proteomes" id="UP000326396"/>
    </source>
</evidence>
<dbReference type="AlphaFoldDB" id="A0A5N6NYA8"/>
<proteinExistence type="predicted"/>
<accession>A0A5N6NYA8</accession>